<accession>A0AA43QRG9</accession>
<evidence type="ECO:0000256" key="2">
    <source>
        <dbReference type="ARBA" id="ARBA00023242"/>
    </source>
</evidence>
<evidence type="ECO:0000313" key="6">
    <source>
        <dbReference type="Proteomes" id="UP001161017"/>
    </source>
</evidence>
<proteinExistence type="predicted"/>
<feature type="region of interest" description="Disordered" evidence="3">
    <location>
        <begin position="1"/>
        <end position="62"/>
    </location>
</feature>
<dbReference type="CDD" id="cd12148">
    <property type="entry name" value="fungal_TF_MHR"/>
    <property type="match status" value="1"/>
</dbReference>
<dbReference type="PANTHER" id="PTHR31001">
    <property type="entry name" value="UNCHARACTERIZED TRANSCRIPTIONAL REGULATORY PROTEIN"/>
    <property type="match status" value="1"/>
</dbReference>
<name>A0AA43QRG9_9LECA</name>
<dbReference type="GO" id="GO:0003677">
    <property type="term" value="F:DNA binding"/>
    <property type="evidence" value="ECO:0007669"/>
    <property type="project" value="InterPro"/>
</dbReference>
<keyword evidence="2" id="KW-0539">Nucleus</keyword>
<reference evidence="5" key="1">
    <citation type="journal article" date="2023" name="Genome Biol. Evol.">
        <title>First Whole Genome Sequence and Flow Cytometry Genome Size Data for the Lichen-Forming Fungus Ramalina farinacea (Ascomycota).</title>
        <authorList>
            <person name="Llewellyn T."/>
            <person name="Mian S."/>
            <person name="Hill R."/>
            <person name="Leitch I.J."/>
            <person name="Gaya E."/>
        </authorList>
    </citation>
    <scope>NUCLEOTIDE SEQUENCE</scope>
    <source>
        <strain evidence="5">LIQ254RAFAR</strain>
    </source>
</reference>
<dbReference type="SMART" id="SM00906">
    <property type="entry name" value="Fungal_trans"/>
    <property type="match status" value="1"/>
</dbReference>
<dbReference type="GO" id="GO:0008270">
    <property type="term" value="F:zinc ion binding"/>
    <property type="evidence" value="ECO:0007669"/>
    <property type="project" value="InterPro"/>
</dbReference>
<dbReference type="Proteomes" id="UP001161017">
    <property type="component" value="Unassembled WGS sequence"/>
</dbReference>
<dbReference type="GO" id="GO:0005634">
    <property type="term" value="C:nucleus"/>
    <property type="evidence" value="ECO:0007669"/>
    <property type="project" value="UniProtKB-SubCell"/>
</dbReference>
<evidence type="ECO:0000313" key="5">
    <source>
        <dbReference type="EMBL" id="MDI1489548.1"/>
    </source>
</evidence>
<feature type="compositionally biased region" description="Basic and acidic residues" evidence="3">
    <location>
        <begin position="7"/>
        <end position="26"/>
    </location>
</feature>
<dbReference type="GO" id="GO:0006351">
    <property type="term" value="P:DNA-templated transcription"/>
    <property type="evidence" value="ECO:0007669"/>
    <property type="project" value="InterPro"/>
</dbReference>
<protein>
    <recommendedName>
        <fullName evidence="4">Xylanolytic transcriptional activator regulatory domain-containing protein</fullName>
    </recommendedName>
</protein>
<dbReference type="EMBL" id="JAPUFD010000009">
    <property type="protein sequence ID" value="MDI1489548.1"/>
    <property type="molecule type" value="Genomic_DNA"/>
</dbReference>
<evidence type="ECO:0000256" key="3">
    <source>
        <dbReference type="SAM" id="MobiDB-lite"/>
    </source>
</evidence>
<dbReference type="PANTHER" id="PTHR31001:SF49">
    <property type="entry name" value="ZN(II)2CYS6 TRANSCRIPTION FACTOR (EUROFUNG)"/>
    <property type="match status" value="1"/>
</dbReference>
<dbReference type="AlphaFoldDB" id="A0AA43QRG9"/>
<evidence type="ECO:0000256" key="1">
    <source>
        <dbReference type="ARBA" id="ARBA00004123"/>
    </source>
</evidence>
<comment type="caution">
    <text evidence="5">The sequence shown here is derived from an EMBL/GenBank/DDBJ whole genome shotgun (WGS) entry which is preliminary data.</text>
</comment>
<keyword evidence="6" id="KW-1185">Reference proteome</keyword>
<organism evidence="5 6">
    <name type="scientific">Ramalina farinacea</name>
    <dbReference type="NCBI Taxonomy" id="258253"/>
    <lineage>
        <taxon>Eukaryota</taxon>
        <taxon>Fungi</taxon>
        <taxon>Dikarya</taxon>
        <taxon>Ascomycota</taxon>
        <taxon>Pezizomycotina</taxon>
        <taxon>Lecanoromycetes</taxon>
        <taxon>OSLEUM clade</taxon>
        <taxon>Lecanoromycetidae</taxon>
        <taxon>Lecanorales</taxon>
        <taxon>Lecanorineae</taxon>
        <taxon>Ramalinaceae</taxon>
        <taxon>Ramalina</taxon>
    </lineage>
</organism>
<comment type="subcellular location">
    <subcellularLocation>
        <location evidence="1">Nucleus</location>
    </subcellularLocation>
</comment>
<dbReference type="InterPro" id="IPR007219">
    <property type="entry name" value="XnlR_reg_dom"/>
</dbReference>
<sequence>MQTSNGSKDEKTARLEAESRFQHLEELVNQLSDSRDSSAEAGNSAPDQISVPHSDFDTSSDRVKHGATHWSAMLEDLNGLREALDADFQNTIDNDDLEKPRTVQDATGILFGKGDVLTLLQVLTRYLPSKQRVDRLGHFWQNTSTFSPLWTSILFSILDIATKTVTPDPAAGVRGEIEADRFDIAAAHCLVIGDYHRPQRFGVEGLLLFAQARCMTSADIGAKPALLFGTLVRLATIRGYHRDPDAFQHKLTPFESEMRRRTWSLLMQLDMLVSFQLGLPSNVQYPTWDTRPPINLLNSDFDEDSLHLPPGRPDTDPTELLFYIAKHRLAVVFEKVIRHTLSAPQEQNSEVEAIDEELHRTLTALPNVFHPRSTAGSIIDTPSIKVTRLCVNAIYEKCICVLHKTYVTQGRWASVQACYTAASNLVTRFLDVYPEFEPGGQLETERWFMGSLTWNDFLLGCMALCLTVCSTRRHTSYLAIVDVAASAKTLQEAQLVCAKHSNRSKDTKKVGRVLKATIKAFEGQTGAHATDSGDTSRPHASWPGAHTFIPELPWPTVSHLQDGNDLVPIEHTSFGISDPGWAYLQQFLDLPNEI</sequence>
<feature type="domain" description="Xylanolytic transcriptional activator regulatory" evidence="4">
    <location>
        <begin position="224"/>
        <end position="299"/>
    </location>
</feature>
<gene>
    <name evidence="5" type="ORF">OHK93_008829</name>
</gene>
<evidence type="ECO:0000259" key="4">
    <source>
        <dbReference type="SMART" id="SM00906"/>
    </source>
</evidence>
<dbReference type="InterPro" id="IPR050613">
    <property type="entry name" value="Sec_Metabolite_Reg"/>
</dbReference>
<dbReference type="Pfam" id="PF04082">
    <property type="entry name" value="Fungal_trans"/>
    <property type="match status" value="1"/>
</dbReference>